<dbReference type="VEuPathDB" id="AmoebaDB:ENU1_171130"/>
<dbReference type="GO" id="GO:0030659">
    <property type="term" value="C:cytoplasmic vesicle membrane"/>
    <property type="evidence" value="ECO:0007669"/>
    <property type="project" value="UniProtKB-SubCell"/>
</dbReference>
<dbReference type="InterPro" id="IPR016444">
    <property type="entry name" value="Synaptobrevin/VAMP"/>
</dbReference>
<dbReference type="GO" id="GO:0016192">
    <property type="term" value="P:vesicle-mediated transport"/>
    <property type="evidence" value="ECO:0007669"/>
    <property type="project" value="InterPro"/>
</dbReference>
<feature type="coiled-coil region" evidence="4">
    <location>
        <begin position="64"/>
        <end position="101"/>
    </location>
</feature>
<dbReference type="Proteomes" id="UP000006769">
    <property type="component" value="Unassembled WGS sequence"/>
</dbReference>
<dbReference type="EMBL" id="JH928800">
    <property type="protein sequence ID" value="EKE38290.1"/>
    <property type="molecule type" value="Genomic_DNA"/>
</dbReference>
<dbReference type="RefSeq" id="XP_008859375.1">
    <property type="nucleotide sequence ID" value="XM_008861153.1"/>
</dbReference>
<name>K2HQR3_ENTNP</name>
<keyword evidence="5" id="KW-0472">Membrane</keyword>
<dbReference type="CDD" id="cd15843">
    <property type="entry name" value="R-SNARE"/>
    <property type="match status" value="1"/>
</dbReference>
<keyword evidence="5" id="KW-0812">Transmembrane</keyword>
<dbReference type="Gene3D" id="1.20.5.110">
    <property type="match status" value="1"/>
</dbReference>
<evidence type="ECO:0000313" key="8">
    <source>
        <dbReference type="Proteomes" id="UP000006769"/>
    </source>
</evidence>
<dbReference type="OrthoDB" id="190375at2759"/>
<dbReference type="AlphaFoldDB" id="K2HQR3"/>
<sequence>MNYKQIKEDEVRLVTYGKPKFANAKKPRASEVVKQKKEQKKALIEQEPENEKIRDIYRDVKETQDIMADNIDKMTRNLEQAEDLEEKTDAMVEKANTFKKQSHQMKKAMCWRKWKLWIIIGVIAAIIIAVIVVVIIIPIIKKFT</sequence>
<evidence type="ECO:0000256" key="5">
    <source>
        <dbReference type="SAM" id="Phobius"/>
    </source>
</evidence>
<evidence type="ECO:0000259" key="6">
    <source>
        <dbReference type="PROSITE" id="PS50892"/>
    </source>
</evidence>
<accession>K2HQR3</accession>
<proteinExistence type="predicted"/>
<organism evidence="7 8">
    <name type="scientific">Entamoeba nuttalli (strain P19)</name>
    <name type="common">Amoeba</name>
    <dbReference type="NCBI Taxonomy" id="1076696"/>
    <lineage>
        <taxon>Eukaryota</taxon>
        <taxon>Amoebozoa</taxon>
        <taxon>Evosea</taxon>
        <taxon>Archamoebae</taxon>
        <taxon>Mastigamoebida</taxon>
        <taxon>Entamoebidae</taxon>
        <taxon>Entamoeba</taxon>
    </lineage>
</organism>
<dbReference type="InterPro" id="IPR042855">
    <property type="entry name" value="V_SNARE_CC"/>
</dbReference>
<dbReference type="PROSITE" id="PS50892">
    <property type="entry name" value="V_SNARE"/>
    <property type="match status" value="1"/>
</dbReference>
<dbReference type="SUPFAM" id="SSF58038">
    <property type="entry name" value="SNARE fusion complex"/>
    <property type="match status" value="1"/>
</dbReference>
<feature type="transmembrane region" description="Helical" evidence="5">
    <location>
        <begin position="116"/>
        <end position="140"/>
    </location>
</feature>
<evidence type="ECO:0000256" key="3">
    <source>
        <dbReference type="PROSITE-ProRule" id="PRU00290"/>
    </source>
</evidence>
<comment type="subcellular location">
    <subcellularLocation>
        <location evidence="1">Cytoplasmic vesicle membrane</location>
    </subcellularLocation>
</comment>
<keyword evidence="3 4" id="KW-0175">Coiled coil</keyword>
<dbReference type="PRINTS" id="PR00219">
    <property type="entry name" value="SYNAPTOBREVN"/>
</dbReference>
<dbReference type="OMA" id="NHDKASN"/>
<dbReference type="GeneID" id="20075553"/>
<protein>
    <submittedName>
        <fullName evidence="7">Vesicle-associated membrane protein, putative</fullName>
    </submittedName>
</protein>
<feature type="domain" description="V-SNARE coiled-coil homology" evidence="6">
    <location>
        <begin position="52"/>
        <end position="112"/>
    </location>
</feature>
<evidence type="ECO:0000256" key="4">
    <source>
        <dbReference type="SAM" id="Coils"/>
    </source>
</evidence>
<evidence type="ECO:0000256" key="2">
    <source>
        <dbReference type="ARBA" id="ARBA00023329"/>
    </source>
</evidence>
<evidence type="ECO:0000256" key="1">
    <source>
        <dbReference type="ARBA" id="ARBA00004156"/>
    </source>
</evidence>
<gene>
    <name evidence="7" type="ORF">ENU1_171130</name>
</gene>
<keyword evidence="5" id="KW-1133">Transmembrane helix</keyword>
<evidence type="ECO:0000313" key="7">
    <source>
        <dbReference type="EMBL" id="EKE38290.1"/>
    </source>
</evidence>
<keyword evidence="2" id="KW-0968">Cytoplasmic vesicle</keyword>
<dbReference type="InterPro" id="IPR001388">
    <property type="entry name" value="Synaptobrevin-like"/>
</dbReference>
<dbReference type="Pfam" id="PF00957">
    <property type="entry name" value="Synaptobrevin"/>
    <property type="match status" value="1"/>
</dbReference>
<reference evidence="7 8" key="1">
    <citation type="submission" date="2011-11" db="EMBL/GenBank/DDBJ databases">
        <authorList>
            <person name="Hannick L."/>
            <person name="Karamycheva S."/>
            <person name="Lorenzi H."/>
            <person name="Caler E."/>
        </authorList>
    </citation>
    <scope>NUCLEOTIDE SEQUENCE [LARGE SCALE GENOMIC DNA]</scope>
    <source>
        <strain evidence="7 8">P19</strain>
    </source>
</reference>
<dbReference type="PANTHER" id="PTHR45701">
    <property type="entry name" value="SYNAPTOBREVIN FAMILY MEMBER"/>
    <property type="match status" value="1"/>
</dbReference>